<dbReference type="GO" id="GO:0043137">
    <property type="term" value="P:DNA replication, removal of RNA primer"/>
    <property type="evidence" value="ECO:0007669"/>
    <property type="project" value="TreeGrafter"/>
</dbReference>
<dbReference type="EC" id="3.1.26.4" evidence="3"/>
<evidence type="ECO:0000256" key="8">
    <source>
        <dbReference type="SAM" id="MobiDB-lite"/>
    </source>
</evidence>
<dbReference type="GO" id="GO:0003676">
    <property type="term" value="F:nucleic acid binding"/>
    <property type="evidence" value="ECO:0007669"/>
    <property type="project" value="InterPro"/>
</dbReference>
<dbReference type="GO" id="GO:0004523">
    <property type="term" value="F:RNA-DNA hybrid ribonuclease activity"/>
    <property type="evidence" value="ECO:0007669"/>
    <property type="project" value="UniProtKB-EC"/>
</dbReference>
<evidence type="ECO:0000256" key="5">
    <source>
        <dbReference type="ARBA" id="ARBA00022723"/>
    </source>
</evidence>
<evidence type="ECO:0000256" key="7">
    <source>
        <dbReference type="ARBA" id="ARBA00022801"/>
    </source>
</evidence>
<dbReference type="WBParaSite" id="Pan_g4772.t1">
    <property type="protein sequence ID" value="Pan_g4772.t1"/>
    <property type="gene ID" value="Pan_g4772"/>
</dbReference>
<reference evidence="11" key="2">
    <citation type="submission" date="2020-10" db="UniProtKB">
        <authorList>
            <consortium name="WormBaseParasite"/>
        </authorList>
    </citation>
    <scope>IDENTIFICATION</scope>
</reference>
<keyword evidence="5" id="KW-0479">Metal-binding</keyword>
<feature type="compositionally biased region" description="Low complexity" evidence="8">
    <location>
        <begin position="300"/>
        <end position="326"/>
    </location>
</feature>
<evidence type="ECO:0000313" key="10">
    <source>
        <dbReference type="Proteomes" id="UP000492821"/>
    </source>
</evidence>
<organism evidence="10 11">
    <name type="scientific">Panagrellus redivivus</name>
    <name type="common">Microworm</name>
    <dbReference type="NCBI Taxonomy" id="6233"/>
    <lineage>
        <taxon>Eukaryota</taxon>
        <taxon>Metazoa</taxon>
        <taxon>Ecdysozoa</taxon>
        <taxon>Nematoda</taxon>
        <taxon>Chromadorea</taxon>
        <taxon>Rhabditida</taxon>
        <taxon>Tylenchina</taxon>
        <taxon>Panagrolaimomorpha</taxon>
        <taxon>Panagrolaimoidea</taxon>
        <taxon>Panagrolaimidae</taxon>
        <taxon>Panagrellus</taxon>
    </lineage>
</organism>
<dbReference type="PANTHER" id="PTHR10642">
    <property type="entry name" value="RIBONUCLEASE H1"/>
    <property type="match status" value="1"/>
</dbReference>
<feature type="domain" description="RNase H type-1" evidence="9">
    <location>
        <begin position="98"/>
        <end position="232"/>
    </location>
</feature>
<comment type="similarity">
    <text evidence="2">Belongs to the RNase H family.</text>
</comment>
<feature type="region of interest" description="Disordered" evidence="8">
    <location>
        <begin position="226"/>
        <end position="326"/>
    </location>
</feature>
<evidence type="ECO:0000256" key="1">
    <source>
        <dbReference type="ARBA" id="ARBA00000077"/>
    </source>
</evidence>
<proteinExistence type="inferred from homology"/>
<dbReference type="InterPro" id="IPR050092">
    <property type="entry name" value="RNase_H"/>
</dbReference>
<accession>A0A7E4VYB7</accession>
<dbReference type="AlphaFoldDB" id="A0A7E4VYB7"/>
<dbReference type="PANTHER" id="PTHR10642:SF26">
    <property type="entry name" value="RIBONUCLEASE H1"/>
    <property type="match status" value="1"/>
</dbReference>
<dbReference type="InterPro" id="IPR002156">
    <property type="entry name" value="RNaseH_domain"/>
</dbReference>
<dbReference type="Pfam" id="PF00075">
    <property type="entry name" value="RNase_H"/>
    <property type="match status" value="1"/>
</dbReference>
<feature type="compositionally biased region" description="Basic and acidic residues" evidence="8">
    <location>
        <begin position="62"/>
        <end position="80"/>
    </location>
</feature>
<dbReference type="Proteomes" id="UP000492821">
    <property type="component" value="Unassembled WGS sequence"/>
</dbReference>
<feature type="compositionally biased region" description="Basic residues" evidence="8">
    <location>
        <begin position="242"/>
        <end position="265"/>
    </location>
</feature>
<protein>
    <recommendedName>
        <fullName evidence="3">ribonuclease H</fullName>
        <ecNumber evidence="3">3.1.26.4</ecNumber>
    </recommendedName>
</protein>
<feature type="region of interest" description="Disordered" evidence="8">
    <location>
        <begin position="1"/>
        <end position="85"/>
    </location>
</feature>
<evidence type="ECO:0000256" key="3">
    <source>
        <dbReference type="ARBA" id="ARBA00012180"/>
    </source>
</evidence>
<keyword evidence="6" id="KW-0255">Endonuclease</keyword>
<name>A0A7E4VYB7_PANRE</name>
<keyword evidence="10" id="KW-1185">Reference proteome</keyword>
<evidence type="ECO:0000259" key="9">
    <source>
        <dbReference type="PROSITE" id="PS50879"/>
    </source>
</evidence>
<evidence type="ECO:0000256" key="4">
    <source>
        <dbReference type="ARBA" id="ARBA00022722"/>
    </source>
</evidence>
<dbReference type="Gene3D" id="3.30.420.10">
    <property type="entry name" value="Ribonuclease H-like superfamily/Ribonuclease H"/>
    <property type="match status" value="1"/>
</dbReference>
<reference evidence="10" key="1">
    <citation type="journal article" date="2013" name="Genetics">
        <title>The draft genome and transcriptome of Panagrellus redivivus are shaped by the harsh demands of a free-living lifestyle.</title>
        <authorList>
            <person name="Srinivasan J."/>
            <person name="Dillman A.R."/>
            <person name="Macchietto M.G."/>
            <person name="Heikkinen L."/>
            <person name="Lakso M."/>
            <person name="Fracchia K.M."/>
            <person name="Antoshechkin I."/>
            <person name="Mortazavi A."/>
            <person name="Wong G."/>
            <person name="Sternberg P.W."/>
        </authorList>
    </citation>
    <scope>NUCLEOTIDE SEQUENCE [LARGE SCALE GENOMIC DNA]</scope>
    <source>
        <strain evidence="10">MT8872</strain>
    </source>
</reference>
<evidence type="ECO:0000313" key="11">
    <source>
        <dbReference type="WBParaSite" id="Pan_g4772.t1"/>
    </source>
</evidence>
<dbReference type="SUPFAM" id="SSF53098">
    <property type="entry name" value="Ribonuclease H-like"/>
    <property type="match status" value="1"/>
</dbReference>
<dbReference type="GO" id="GO:0046872">
    <property type="term" value="F:metal ion binding"/>
    <property type="evidence" value="ECO:0007669"/>
    <property type="project" value="UniProtKB-KW"/>
</dbReference>
<feature type="compositionally biased region" description="Basic and acidic residues" evidence="8">
    <location>
        <begin position="1"/>
        <end position="11"/>
    </location>
</feature>
<sequence>MHSTGSREARKSTLTALHTNTRDGRGTDLDRSGSNRRVVPSTLDALNNNNLQPLGGGFEPPQNDKSKESSSRIATDDTPRLKVVNSPERGPVELLENSERSTIVYTDASVKNGLGGIGVFFGDHNRHNISERLHGSHDSSGYCEIIAAQKALQSCADRKIRGPIVLRTDCLQIVESMQKPQMLTLSPHSSQMVKLHDMAMNYPGGVQFEHVYAHMGNYGNERADQLATSATNRDRRPSPSRSRSKPPSKRMQRRTRKAFISRRTKSSPVQTPKITPKHAHGKSVRPAGLSQRRSLVTDATQRSRSTRSTLQSQSSSIAQVSVPSVVTARERRQATVLRSENPKKCGFKAKYDFNVDTAE</sequence>
<keyword evidence="7" id="KW-0378">Hydrolase</keyword>
<dbReference type="InterPro" id="IPR012337">
    <property type="entry name" value="RNaseH-like_sf"/>
</dbReference>
<evidence type="ECO:0000256" key="2">
    <source>
        <dbReference type="ARBA" id="ARBA00005300"/>
    </source>
</evidence>
<dbReference type="InterPro" id="IPR036397">
    <property type="entry name" value="RNaseH_sf"/>
</dbReference>
<keyword evidence="4" id="KW-0540">Nuclease</keyword>
<evidence type="ECO:0000256" key="6">
    <source>
        <dbReference type="ARBA" id="ARBA00022759"/>
    </source>
</evidence>
<dbReference type="PROSITE" id="PS50879">
    <property type="entry name" value="RNASE_H_1"/>
    <property type="match status" value="1"/>
</dbReference>
<feature type="compositionally biased region" description="Basic and acidic residues" evidence="8">
    <location>
        <begin position="20"/>
        <end position="33"/>
    </location>
</feature>
<comment type="catalytic activity">
    <reaction evidence="1">
        <text>Endonucleolytic cleavage to 5'-phosphomonoester.</text>
        <dbReference type="EC" id="3.1.26.4"/>
    </reaction>
</comment>